<dbReference type="OrthoDB" id="4381340at2"/>
<keyword evidence="2" id="KW-1185">Reference proteome</keyword>
<protein>
    <submittedName>
        <fullName evidence="1">Uncharacterized protein</fullName>
    </submittedName>
</protein>
<sequence>MDANSVDERDVEFESQPDGYRVLLVRPGRVVSAFNLDNCTAGEALAWAVEHQGDGAFALAARYRDRPDGGVGLMWLTPPPEELMDPPAPAAQGLGSTAVARGWSG</sequence>
<evidence type="ECO:0000313" key="1">
    <source>
        <dbReference type="EMBL" id="SFF08384.1"/>
    </source>
</evidence>
<dbReference type="EMBL" id="FONZ01000002">
    <property type="protein sequence ID" value="SFF08384.1"/>
    <property type="molecule type" value="Genomic_DNA"/>
</dbReference>
<name>A0A1I2FSH8_9MICO</name>
<reference evidence="2" key="1">
    <citation type="submission" date="2016-10" db="EMBL/GenBank/DDBJ databases">
        <authorList>
            <person name="Varghese N."/>
            <person name="Submissions S."/>
        </authorList>
    </citation>
    <scope>NUCLEOTIDE SEQUENCE [LARGE SCALE GENOMIC DNA]</scope>
    <source>
        <strain evidence="2">DSM 19083</strain>
    </source>
</reference>
<dbReference type="AlphaFoldDB" id="A0A1I2FSH8"/>
<evidence type="ECO:0000313" key="2">
    <source>
        <dbReference type="Proteomes" id="UP000198520"/>
    </source>
</evidence>
<proteinExistence type="predicted"/>
<organism evidence="1 2">
    <name type="scientific">Flavimobilis marinus</name>
    <dbReference type="NCBI Taxonomy" id="285351"/>
    <lineage>
        <taxon>Bacteria</taxon>
        <taxon>Bacillati</taxon>
        <taxon>Actinomycetota</taxon>
        <taxon>Actinomycetes</taxon>
        <taxon>Micrococcales</taxon>
        <taxon>Jonesiaceae</taxon>
        <taxon>Flavimobilis</taxon>
    </lineage>
</organism>
<dbReference type="Proteomes" id="UP000198520">
    <property type="component" value="Unassembled WGS sequence"/>
</dbReference>
<gene>
    <name evidence="1" type="ORF">SAMN04488035_1501</name>
</gene>
<dbReference type="RefSeq" id="WP_093376742.1">
    <property type="nucleotide sequence ID" value="NZ_BNAN01000002.1"/>
</dbReference>
<accession>A0A1I2FSH8</accession>